<dbReference type="GO" id="GO:0016477">
    <property type="term" value="P:cell migration"/>
    <property type="evidence" value="ECO:0007669"/>
    <property type="project" value="TreeGrafter"/>
</dbReference>
<dbReference type="Proteomes" id="UP000314294">
    <property type="component" value="Unassembled WGS sequence"/>
</dbReference>
<dbReference type="InterPro" id="IPR039808">
    <property type="entry name" value="Cadherin"/>
</dbReference>
<proteinExistence type="predicted"/>
<dbReference type="GO" id="GO:0007156">
    <property type="term" value="P:homophilic cell adhesion via plasma membrane adhesion molecules"/>
    <property type="evidence" value="ECO:0007669"/>
    <property type="project" value="InterPro"/>
</dbReference>
<dbReference type="SUPFAM" id="SSF49313">
    <property type="entry name" value="Cadherin-like"/>
    <property type="match status" value="1"/>
</dbReference>
<dbReference type="EMBL" id="SRLO01011222">
    <property type="protein sequence ID" value="TNN25981.1"/>
    <property type="molecule type" value="Genomic_DNA"/>
</dbReference>
<feature type="domain" description="Cadherin" evidence="6">
    <location>
        <begin position="1"/>
        <end position="45"/>
    </location>
</feature>
<dbReference type="InterPro" id="IPR020894">
    <property type="entry name" value="Cadherin_CS"/>
</dbReference>
<dbReference type="GO" id="GO:0005912">
    <property type="term" value="C:adherens junction"/>
    <property type="evidence" value="ECO:0007669"/>
    <property type="project" value="TreeGrafter"/>
</dbReference>
<evidence type="ECO:0000313" key="7">
    <source>
        <dbReference type="EMBL" id="TNN25981.1"/>
    </source>
</evidence>
<evidence type="ECO:0000259" key="6">
    <source>
        <dbReference type="PROSITE" id="PS50268"/>
    </source>
</evidence>
<dbReference type="GO" id="GO:0044331">
    <property type="term" value="P:cell-cell adhesion mediated by cadherin"/>
    <property type="evidence" value="ECO:0007669"/>
    <property type="project" value="TreeGrafter"/>
</dbReference>
<name>A0A4Z2EB57_9TELE</name>
<dbReference type="GO" id="GO:0016339">
    <property type="term" value="P:calcium-dependent cell-cell adhesion via plasma membrane cell adhesion molecules"/>
    <property type="evidence" value="ECO:0007669"/>
    <property type="project" value="TreeGrafter"/>
</dbReference>
<protein>
    <submittedName>
        <fullName evidence="7">Cadherin-24</fullName>
    </submittedName>
</protein>
<keyword evidence="4" id="KW-0472">Membrane</keyword>
<dbReference type="Gene3D" id="2.60.40.60">
    <property type="entry name" value="Cadherins"/>
    <property type="match status" value="1"/>
</dbReference>
<reference evidence="7 8" key="1">
    <citation type="submission" date="2019-03" db="EMBL/GenBank/DDBJ databases">
        <title>First draft genome of Liparis tanakae, snailfish: a comprehensive survey of snailfish specific genes.</title>
        <authorList>
            <person name="Kim W."/>
            <person name="Song I."/>
            <person name="Jeong J.-H."/>
            <person name="Kim D."/>
            <person name="Kim S."/>
            <person name="Ryu S."/>
            <person name="Song J.Y."/>
            <person name="Lee S.K."/>
        </authorList>
    </citation>
    <scope>NUCLEOTIDE SEQUENCE [LARGE SCALE GENOMIC DNA]</scope>
    <source>
        <tissue evidence="7">Muscle</tissue>
    </source>
</reference>
<dbReference type="GO" id="GO:0008013">
    <property type="term" value="F:beta-catenin binding"/>
    <property type="evidence" value="ECO:0007669"/>
    <property type="project" value="TreeGrafter"/>
</dbReference>
<dbReference type="GO" id="GO:0007043">
    <property type="term" value="P:cell-cell junction assembly"/>
    <property type="evidence" value="ECO:0007669"/>
    <property type="project" value="TreeGrafter"/>
</dbReference>
<dbReference type="PRINTS" id="PR00205">
    <property type="entry name" value="CADHERIN"/>
</dbReference>
<keyword evidence="2" id="KW-0677">Repeat</keyword>
<dbReference type="PROSITE" id="PS00232">
    <property type="entry name" value="CADHERIN_1"/>
    <property type="match status" value="1"/>
</dbReference>
<dbReference type="PANTHER" id="PTHR24027">
    <property type="entry name" value="CADHERIN-23"/>
    <property type="match status" value="1"/>
</dbReference>
<dbReference type="InterPro" id="IPR002126">
    <property type="entry name" value="Cadherin-like_dom"/>
</dbReference>
<dbReference type="GO" id="GO:0034332">
    <property type="term" value="P:adherens junction organization"/>
    <property type="evidence" value="ECO:0007669"/>
    <property type="project" value="TreeGrafter"/>
</dbReference>
<evidence type="ECO:0000256" key="2">
    <source>
        <dbReference type="ARBA" id="ARBA00022737"/>
    </source>
</evidence>
<dbReference type="InterPro" id="IPR015919">
    <property type="entry name" value="Cadherin-like_sf"/>
</dbReference>
<comment type="caution">
    <text evidence="7">The sequence shown here is derived from an EMBL/GenBank/DDBJ whole genome shotgun (WGS) entry which is preliminary data.</text>
</comment>
<dbReference type="PANTHER" id="PTHR24027:SF272">
    <property type="entry name" value="CADHERIN-24"/>
    <property type="match status" value="1"/>
</dbReference>
<dbReference type="GO" id="GO:0045296">
    <property type="term" value="F:cadherin binding"/>
    <property type="evidence" value="ECO:0007669"/>
    <property type="project" value="TreeGrafter"/>
</dbReference>
<evidence type="ECO:0000256" key="4">
    <source>
        <dbReference type="ARBA" id="ARBA00023136"/>
    </source>
</evidence>
<dbReference type="AlphaFoldDB" id="A0A4Z2EB57"/>
<evidence type="ECO:0000313" key="8">
    <source>
        <dbReference type="Proteomes" id="UP000314294"/>
    </source>
</evidence>
<dbReference type="GO" id="GO:0016342">
    <property type="term" value="C:catenin complex"/>
    <property type="evidence" value="ECO:0007669"/>
    <property type="project" value="TreeGrafter"/>
</dbReference>
<evidence type="ECO:0000256" key="5">
    <source>
        <dbReference type="PROSITE-ProRule" id="PRU00043"/>
    </source>
</evidence>
<dbReference type="CDD" id="cd11304">
    <property type="entry name" value="Cadherin_repeat"/>
    <property type="match status" value="1"/>
</dbReference>
<dbReference type="GO" id="GO:0000902">
    <property type="term" value="P:cell morphogenesis"/>
    <property type="evidence" value="ECO:0007669"/>
    <property type="project" value="TreeGrafter"/>
</dbReference>
<dbReference type="PROSITE" id="PS50268">
    <property type="entry name" value="CADHERIN_2"/>
    <property type="match status" value="1"/>
</dbReference>
<evidence type="ECO:0000256" key="1">
    <source>
        <dbReference type="ARBA" id="ARBA00004370"/>
    </source>
</evidence>
<accession>A0A4Z2EB57</accession>
<gene>
    <name evidence="7" type="primary">CDH24_1</name>
    <name evidence="7" type="ORF">EYF80_063884</name>
</gene>
<keyword evidence="8" id="KW-1185">Reference proteome</keyword>
<organism evidence="7 8">
    <name type="scientific">Liparis tanakae</name>
    <name type="common">Tanaka's snailfish</name>
    <dbReference type="NCBI Taxonomy" id="230148"/>
    <lineage>
        <taxon>Eukaryota</taxon>
        <taxon>Metazoa</taxon>
        <taxon>Chordata</taxon>
        <taxon>Craniata</taxon>
        <taxon>Vertebrata</taxon>
        <taxon>Euteleostomi</taxon>
        <taxon>Actinopterygii</taxon>
        <taxon>Neopterygii</taxon>
        <taxon>Teleostei</taxon>
        <taxon>Neoteleostei</taxon>
        <taxon>Acanthomorphata</taxon>
        <taxon>Eupercaria</taxon>
        <taxon>Perciformes</taxon>
        <taxon>Cottioidei</taxon>
        <taxon>Cottales</taxon>
        <taxon>Liparidae</taxon>
        <taxon>Liparis</taxon>
    </lineage>
</organism>
<keyword evidence="3 5" id="KW-0106">Calcium</keyword>
<evidence type="ECO:0000256" key="3">
    <source>
        <dbReference type="ARBA" id="ARBA00022837"/>
    </source>
</evidence>
<sequence>MDRETRDQYLVVLQARDMGGHLGGLSGTTTVTVRLSDVNDNPPRFRRTGWLGGAGWVELGGWSWVGGAGRVELGGWSCICASRRPLGPFVFVLQCFLVVRRTQSEPLCVEASPRTTFIARGIQMTAFRLGPVQQQSSHMPAVAQI</sequence>
<dbReference type="GO" id="GO:0005509">
    <property type="term" value="F:calcium ion binding"/>
    <property type="evidence" value="ECO:0007669"/>
    <property type="project" value="UniProtKB-UniRule"/>
</dbReference>
<comment type="subcellular location">
    <subcellularLocation>
        <location evidence="1">Membrane</location>
    </subcellularLocation>
</comment>